<evidence type="ECO:0000256" key="6">
    <source>
        <dbReference type="HAMAP-Rule" id="MF_00074"/>
    </source>
</evidence>
<accession>A0A554WX73</accession>
<name>A0A554WX73_9BURK</name>
<dbReference type="Gene3D" id="3.40.50.150">
    <property type="entry name" value="Vaccinia Virus protein VP39"/>
    <property type="match status" value="1"/>
</dbReference>
<evidence type="ECO:0000256" key="1">
    <source>
        <dbReference type="ARBA" id="ARBA00022490"/>
    </source>
</evidence>
<dbReference type="AlphaFoldDB" id="A0A554WX73"/>
<feature type="binding site" evidence="6">
    <location>
        <position position="95"/>
    </location>
    <ligand>
        <name>S-adenosyl-L-methionine</name>
        <dbReference type="ChEBI" id="CHEBI:59789"/>
    </ligand>
</feature>
<keyword evidence="1 6" id="KW-0963">Cytoplasm</keyword>
<dbReference type="Proteomes" id="UP000318542">
    <property type="component" value="Unassembled WGS sequence"/>
</dbReference>
<keyword evidence="8" id="KW-1185">Reference proteome</keyword>
<dbReference type="PANTHER" id="PTHR31760:SF0">
    <property type="entry name" value="S-ADENOSYL-L-METHIONINE-DEPENDENT METHYLTRANSFERASES SUPERFAMILY PROTEIN"/>
    <property type="match status" value="1"/>
</dbReference>
<dbReference type="RefSeq" id="WP_143904007.1">
    <property type="nucleotide sequence ID" value="NZ_VJOL01000058.1"/>
</dbReference>
<dbReference type="InterPro" id="IPR029063">
    <property type="entry name" value="SAM-dependent_MTases_sf"/>
</dbReference>
<feature type="binding site" evidence="6">
    <location>
        <position position="154"/>
    </location>
    <ligand>
        <name>S-adenosyl-L-methionine</name>
        <dbReference type="ChEBI" id="CHEBI:59789"/>
    </ligand>
</feature>
<keyword evidence="3 6" id="KW-0489">Methyltransferase</keyword>
<comment type="caution">
    <text evidence="7">The sequence shown here is derived from an EMBL/GenBank/DDBJ whole genome shotgun (WGS) entry which is preliminary data.</text>
</comment>
<protein>
    <recommendedName>
        <fullName evidence="6">Ribosomal RNA small subunit methyltransferase G</fullName>
        <ecNumber evidence="6">2.1.1.170</ecNumber>
    </recommendedName>
    <alternativeName>
        <fullName evidence="6">16S rRNA 7-methylguanosine methyltransferase</fullName>
        <shortName evidence="6">16S rRNA m7G methyltransferase</shortName>
    </alternativeName>
</protein>
<dbReference type="PANTHER" id="PTHR31760">
    <property type="entry name" value="S-ADENOSYL-L-METHIONINE-DEPENDENT METHYLTRANSFERASES SUPERFAMILY PROTEIN"/>
    <property type="match status" value="1"/>
</dbReference>
<gene>
    <name evidence="6 7" type="primary">rsmG</name>
    <name evidence="7" type="ORF">Tther_02289</name>
</gene>
<dbReference type="EMBL" id="VJOL01000058">
    <property type="protein sequence ID" value="TSE28179.1"/>
    <property type="molecule type" value="Genomic_DNA"/>
</dbReference>
<feature type="binding site" evidence="6">
    <location>
        <position position="90"/>
    </location>
    <ligand>
        <name>S-adenosyl-L-methionine</name>
        <dbReference type="ChEBI" id="CHEBI:59789"/>
    </ligand>
</feature>
<dbReference type="NCBIfam" id="TIGR00138">
    <property type="entry name" value="rsmG_gidB"/>
    <property type="match status" value="1"/>
</dbReference>
<evidence type="ECO:0000256" key="4">
    <source>
        <dbReference type="ARBA" id="ARBA00022679"/>
    </source>
</evidence>
<dbReference type="EC" id="2.1.1.170" evidence="6"/>
<dbReference type="GO" id="GO:0070043">
    <property type="term" value="F:rRNA (guanine-N7-)-methyltransferase activity"/>
    <property type="evidence" value="ECO:0007669"/>
    <property type="project" value="UniProtKB-UniRule"/>
</dbReference>
<evidence type="ECO:0000313" key="8">
    <source>
        <dbReference type="Proteomes" id="UP000318542"/>
    </source>
</evidence>
<dbReference type="OrthoDB" id="9808773at2"/>
<dbReference type="CDD" id="cd02440">
    <property type="entry name" value="AdoMet_MTases"/>
    <property type="match status" value="1"/>
</dbReference>
<evidence type="ECO:0000256" key="2">
    <source>
        <dbReference type="ARBA" id="ARBA00022552"/>
    </source>
</evidence>
<comment type="catalytic activity">
    <reaction evidence="6">
        <text>guanosine(527) in 16S rRNA + S-adenosyl-L-methionine = N(7)-methylguanosine(527) in 16S rRNA + S-adenosyl-L-homocysteine</text>
        <dbReference type="Rhea" id="RHEA:42732"/>
        <dbReference type="Rhea" id="RHEA-COMP:10209"/>
        <dbReference type="Rhea" id="RHEA-COMP:10210"/>
        <dbReference type="ChEBI" id="CHEBI:57856"/>
        <dbReference type="ChEBI" id="CHEBI:59789"/>
        <dbReference type="ChEBI" id="CHEBI:74269"/>
        <dbReference type="ChEBI" id="CHEBI:74480"/>
        <dbReference type="EC" id="2.1.1.170"/>
    </reaction>
</comment>
<dbReference type="HAMAP" id="MF_00074">
    <property type="entry name" value="16SrRNA_methyltr_G"/>
    <property type="match status" value="1"/>
</dbReference>
<feature type="binding site" evidence="6">
    <location>
        <begin position="141"/>
        <end position="142"/>
    </location>
    <ligand>
        <name>S-adenosyl-L-methionine</name>
        <dbReference type="ChEBI" id="CHEBI:59789"/>
    </ligand>
</feature>
<evidence type="ECO:0000313" key="7">
    <source>
        <dbReference type="EMBL" id="TSE28179.1"/>
    </source>
</evidence>
<evidence type="ECO:0000256" key="5">
    <source>
        <dbReference type="ARBA" id="ARBA00022691"/>
    </source>
</evidence>
<evidence type="ECO:0000256" key="3">
    <source>
        <dbReference type="ARBA" id="ARBA00022603"/>
    </source>
</evidence>
<organism evidence="7 8">
    <name type="scientific">Tepidimonas thermarum</name>
    <dbReference type="NCBI Taxonomy" id="335431"/>
    <lineage>
        <taxon>Bacteria</taxon>
        <taxon>Pseudomonadati</taxon>
        <taxon>Pseudomonadota</taxon>
        <taxon>Betaproteobacteria</taxon>
        <taxon>Burkholderiales</taxon>
        <taxon>Tepidimonas</taxon>
    </lineage>
</organism>
<keyword evidence="5 6" id="KW-0949">S-adenosyl-L-methionine</keyword>
<keyword evidence="2 6" id="KW-0698">rRNA processing</keyword>
<comment type="function">
    <text evidence="6">Specifically methylates the N7 position of guanine in position 527 of 16S rRNA.</text>
</comment>
<dbReference type="SUPFAM" id="SSF53335">
    <property type="entry name" value="S-adenosyl-L-methionine-dependent methyltransferases"/>
    <property type="match status" value="1"/>
</dbReference>
<reference evidence="7 8" key="1">
    <citation type="submission" date="2019-07" db="EMBL/GenBank/DDBJ databases">
        <title>Tepidimonas thermarum AA-1 draft genome.</title>
        <authorList>
            <person name="Da Costa M.S."/>
            <person name="Froufe H.J.C."/>
            <person name="Egas C."/>
            <person name="Albuquerque L."/>
        </authorList>
    </citation>
    <scope>NUCLEOTIDE SEQUENCE [LARGE SCALE GENOMIC DNA]</scope>
    <source>
        <strain evidence="7 8">AA-1</strain>
    </source>
</reference>
<sequence length="225" mass="24106">MSADAQEAALREGLAALALTLPDAAVRQLLDYLDALVQWNRVYNLTAVREPGDMLTHHLLDSLAVVGPLRRQLAGQGAQRHDGVRVLDVGSGGGLPGVVLAIACPDLHVTCVDAVAKKAAFVAQVAARLRLPRLRGLHARVESLREAYDVVCSRAFASLVDFTAWSRHALAPNGVWMAMKGRVPHDELAALPATIEVFHVEPLTVPGLGAQRCLVWMRSAPAESP</sequence>
<comment type="subcellular location">
    <subcellularLocation>
        <location evidence="6">Cytoplasm</location>
    </subcellularLocation>
</comment>
<comment type="similarity">
    <text evidence="6">Belongs to the methyltransferase superfamily. RNA methyltransferase RsmG family.</text>
</comment>
<keyword evidence="4 6" id="KW-0808">Transferase</keyword>
<comment type="caution">
    <text evidence="6">Lacks conserved residue(s) required for the propagation of feature annotation.</text>
</comment>
<proteinExistence type="inferred from homology"/>
<dbReference type="GO" id="GO:0005829">
    <property type="term" value="C:cytosol"/>
    <property type="evidence" value="ECO:0007669"/>
    <property type="project" value="TreeGrafter"/>
</dbReference>
<dbReference type="PIRSF" id="PIRSF003078">
    <property type="entry name" value="GidB"/>
    <property type="match status" value="1"/>
</dbReference>
<dbReference type="InterPro" id="IPR003682">
    <property type="entry name" value="rRNA_ssu_MeTfrase_G"/>
</dbReference>
<dbReference type="Pfam" id="PF02527">
    <property type="entry name" value="GidB"/>
    <property type="match status" value="1"/>
</dbReference>